<feature type="compositionally biased region" description="Acidic residues" evidence="3">
    <location>
        <begin position="483"/>
        <end position="494"/>
    </location>
</feature>
<dbReference type="SMART" id="SM00288">
    <property type="entry name" value="VHS"/>
    <property type="match status" value="1"/>
</dbReference>
<dbReference type="CDD" id="cd14232">
    <property type="entry name" value="GAT_LSB5"/>
    <property type="match status" value="1"/>
</dbReference>
<dbReference type="PROSITE" id="PS50909">
    <property type="entry name" value="GAT"/>
    <property type="match status" value="1"/>
</dbReference>
<feature type="domain" description="VHS" evidence="4">
    <location>
        <begin position="30"/>
        <end position="152"/>
    </location>
</feature>
<dbReference type="Pfam" id="PF00790">
    <property type="entry name" value="VHS"/>
    <property type="match status" value="1"/>
</dbReference>
<dbReference type="GO" id="GO:0006897">
    <property type="term" value="P:endocytosis"/>
    <property type="evidence" value="ECO:0007669"/>
    <property type="project" value="InterPro"/>
</dbReference>
<dbReference type="CDD" id="cd16980">
    <property type="entry name" value="VHS_Lsb5"/>
    <property type="match status" value="1"/>
</dbReference>
<feature type="compositionally biased region" description="Basic and acidic residues" evidence="3">
    <location>
        <begin position="187"/>
        <end position="216"/>
    </location>
</feature>
<dbReference type="GO" id="GO:0043130">
    <property type="term" value="F:ubiquitin binding"/>
    <property type="evidence" value="ECO:0007669"/>
    <property type="project" value="InterPro"/>
</dbReference>
<evidence type="ECO:0000313" key="6">
    <source>
        <dbReference type="EMBL" id="RPD55863.1"/>
    </source>
</evidence>
<dbReference type="AlphaFoldDB" id="A0A5C2RXS4"/>
<feature type="domain" description="GAT" evidence="5">
    <location>
        <begin position="194"/>
        <end position="321"/>
    </location>
</feature>
<sequence length="494" mass="55339">MSAMSLAKQAYSAFNREKPHSSITEWVEILTSSTYEGEAYDGIPELVDSINIQATGPAEASRAIRKKIKHGNAHQQYRALHILKAVVENGGHKLQTSFADSQLTDALKHLASDPATDHKVKKKLASVLAGWRRQFQDDPSMALVAKLYDQCKLAQTDRANADKRAIENVNAGLGLDVDYIMERRKKEEEAKKKKEEEKRKAKEEKERRKKEEEERRRKASQPKTKRKPFNFEQEKPQILTSIANASQAASNLVNAITLVNTKQESLETNERVQECLAKAKQARKQIVRYVQLVENEEMIGVLIETNDRIIGALEHYDLLLKPDNTEEQVKEIQEGLAAAKLSTTELGKLQDKQRAAIERSRGRSGSTSYDYASPGSGETSPTSPTYVHPDLQDLQFGALGSEQKGLPPPIRPTGVRHSSEEGDDAWRRGSLSDFSDYQSSDEETHNRAGPSNSGQSRRRGYVDVSDNESSQDVRRDPKQGLLQDEDPFADPFAD</sequence>
<dbReference type="PROSITE" id="PS50179">
    <property type="entry name" value="VHS"/>
    <property type="match status" value="1"/>
</dbReference>
<dbReference type="GO" id="GO:0051666">
    <property type="term" value="P:actin cortical patch localization"/>
    <property type="evidence" value="ECO:0007669"/>
    <property type="project" value="TreeGrafter"/>
</dbReference>
<dbReference type="InterPro" id="IPR038425">
    <property type="entry name" value="GAT_sf"/>
</dbReference>
<feature type="region of interest" description="Disordered" evidence="3">
    <location>
        <begin position="347"/>
        <end position="494"/>
    </location>
</feature>
<evidence type="ECO:0000313" key="7">
    <source>
        <dbReference type="Proteomes" id="UP000313359"/>
    </source>
</evidence>
<keyword evidence="1" id="KW-0813">Transport</keyword>
<dbReference type="GO" id="GO:0030479">
    <property type="term" value="C:actin cortical patch"/>
    <property type="evidence" value="ECO:0007669"/>
    <property type="project" value="TreeGrafter"/>
</dbReference>
<keyword evidence="7" id="KW-1185">Reference proteome</keyword>
<dbReference type="SUPFAM" id="SSF89009">
    <property type="entry name" value="GAT-like domain"/>
    <property type="match status" value="1"/>
</dbReference>
<dbReference type="Gene3D" id="1.25.40.90">
    <property type="match status" value="1"/>
</dbReference>
<gene>
    <name evidence="6" type="ORF">L227DRAFT_656638</name>
</gene>
<dbReference type="Pfam" id="PF03127">
    <property type="entry name" value="GAT"/>
    <property type="match status" value="1"/>
</dbReference>
<dbReference type="InterPro" id="IPR044103">
    <property type="entry name" value="GAT_LSB5"/>
</dbReference>
<dbReference type="PANTHER" id="PTHR47789:SF1">
    <property type="entry name" value="LAS SEVENTEEN-BINDING PROTEIN 5"/>
    <property type="match status" value="1"/>
</dbReference>
<dbReference type="Proteomes" id="UP000313359">
    <property type="component" value="Unassembled WGS sequence"/>
</dbReference>
<organism evidence="6 7">
    <name type="scientific">Lentinus tigrinus ALCF2SS1-6</name>
    <dbReference type="NCBI Taxonomy" id="1328759"/>
    <lineage>
        <taxon>Eukaryota</taxon>
        <taxon>Fungi</taxon>
        <taxon>Dikarya</taxon>
        <taxon>Basidiomycota</taxon>
        <taxon>Agaricomycotina</taxon>
        <taxon>Agaricomycetes</taxon>
        <taxon>Polyporales</taxon>
        <taxon>Polyporaceae</taxon>
        <taxon>Lentinus</taxon>
    </lineage>
</organism>
<dbReference type="EMBL" id="ML122292">
    <property type="protein sequence ID" value="RPD55863.1"/>
    <property type="molecule type" value="Genomic_DNA"/>
</dbReference>
<evidence type="ECO:0000256" key="2">
    <source>
        <dbReference type="ARBA" id="ARBA00022927"/>
    </source>
</evidence>
<name>A0A5C2RXS4_9APHY</name>
<dbReference type="PANTHER" id="PTHR47789">
    <property type="entry name" value="LAS SEVENTEEN-BINDING PROTEIN 5"/>
    <property type="match status" value="1"/>
</dbReference>
<evidence type="ECO:0000256" key="1">
    <source>
        <dbReference type="ARBA" id="ARBA00022448"/>
    </source>
</evidence>
<dbReference type="STRING" id="1328759.A0A5C2RXS4"/>
<dbReference type="InterPro" id="IPR004152">
    <property type="entry name" value="GAT_dom"/>
</dbReference>
<proteinExistence type="predicted"/>
<dbReference type="GO" id="GO:0015031">
    <property type="term" value="P:protein transport"/>
    <property type="evidence" value="ECO:0007669"/>
    <property type="project" value="UniProtKB-KW"/>
</dbReference>
<protein>
    <recommendedName>
        <fullName evidence="8">VHS domain-containing protein</fullName>
    </recommendedName>
</protein>
<feature type="region of interest" description="Disordered" evidence="3">
    <location>
        <begin position="187"/>
        <end position="233"/>
    </location>
</feature>
<feature type="compositionally biased region" description="Basic residues" evidence="3">
    <location>
        <begin position="217"/>
        <end position="228"/>
    </location>
</feature>
<keyword evidence="2" id="KW-0653">Protein transport</keyword>
<dbReference type="InterPro" id="IPR008942">
    <property type="entry name" value="ENTH_VHS"/>
</dbReference>
<dbReference type="OrthoDB" id="10264585at2759"/>
<dbReference type="GO" id="GO:0007034">
    <property type="term" value="P:vacuolar transport"/>
    <property type="evidence" value="ECO:0007669"/>
    <property type="project" value="UniProtKB-ARBA"/>
</dbReference>
<feature type="compositionally biased region" description="Basic and acidic residues" evidence="3">
    <location>
        <begin position="348"/>
        <end position="361"/>
    </location>
</feature>
<evidence type="ECO:0000259" key="5">
    <source>
        <dbReference type="PROSITE" id="PS50909"/>
    </source>
</evidence>
<dbReference type="GO" id="GO:0007015">
    <property type="term" value="P:actin filament organization"/>
    <property type="evidence" value="ECO:0007669"/>
    <property type="project" value="InterPro"/>
</dbReference>
<dbReference type="InterPro" id="IPR045007">
    <property type="entry name" value="LSB5"/>
</dbReference>
<dbReference type="InterPro" id="IPR002014">
    <property type="entry name" value="VHS_dom"/>
</dbReference>
<dbReference type="SUPFAM" id="SSF48464">
    <property type="entry name" value="ENTH/VHS domain"/>
    <property type="match status" value="1"/>
</dbReference>
<feature type="compositionally biased region" description="Low complexity" evidence="3">
    <location>
        <begin position="373"/>
        <end position="385"/>
    </location>
</feature>
<dbReference type="GO" id="GO:0035091">
    <property type="term" value="F:phosphatidylinositol binding"/>
    <property type="evidence" value="ECO:0007669"/>
    <property type="project" value="InterPro"/>
</dbReference>
<accession>A0A5C2RXS4</accession>
<evidence type="ECO:0000259" key="4">
    <source>
        <dbReference type="PROSITE" id="PS50179"/>
    </source>
</evidence>
<evidence type="ECO:0008006" key="8">
    <source>
        <dbReference type="Google" id="ProtNLM"/>
    </source>
</evidence>
<feature type="compositionally biased region" description="Basic and acidic residues" evidence="3">
    <location>
        <begin position="417"/>
        <end position="427"/>
    </location>
</feature>
<dbReference type="Gene3D" id="1.20.58.160">
    <property type="match status" value="1"/>
</dbReference>
<evidence type="ECO:0000256" key="3">
    <source>
        <dbReference type="SAM" id="MobiDB-lite"/>
    </source>
</evidence>
<reference evidence="6" key="1">
    <citation type="journal article" date="2018" name="Genome Biol. Evol.">
        <title>Genomics and development of Lentinus tigrinus, a white-rot wood-decaying mushroom with dimorphic fruiting bodies.</title>
        <authorList>
            <person name="Wu B."/>
            <person name="Xu Z."/>
            <person name="Knudson A."/>
            <person name="Carlson A."/>
            <person name="Chen N."/>
            <person name="Kovaka S."/>
            <person name="LaButti K."/>
            <person name="Lipzen A."/>
            <person name="Pennachio C."/>
            <person name="Riley R."/>
            <person name="Schakwitz W."/>
            <person name="Umezawa K."/>
            <person name="Ohm R.A."/>
            <person name="Grigoriev I.V."/>
            <person name="Nagy L.G."/>
            <person name="Gibbons J."/>
            <person name="Hibbett D."/>
        </authorList>
    </citation>
    <scope>NUCLEOTIDE SEQUENCE [LARGE SCALE GENOMIC DNA]</scope>
    <source>
        <strain evidence="6">ALCF2SS1-6</strain>
    </source>
</reference>